<reference evidence="2" key="1">
    <citation type="journal article" date="2019" name="Int. J. Syst. Evol. Microbiol.">
        <title>The Global Catalogue of Microorganisms (GCM) 10K type strain sequencing project: providing services to taxonomists for standard genome sequencing and annotation.</title>
        <authorList>
            <consortium name="The Broad Institute Genomics Platform"/>
            <consortium name="The Broad Institute Genome Sequencing Center for Infectious Disease"/>
            <person name="Wu L."/>
            <person name="Ma J."/>
        </authorList>
    </citation>
    <scope>NUCLEOTIDE SEQUENCE [LARGE SCALE GENOMIC DNA]</scope>
    <source>
        <strain evidence="2">JCM 18053</strain>
    </source>
</reference>
<accession>A0ABP9PCM8</accession>
<name>A0ABP9PCM8_9BACT</name>
<dbReference type="Proteomes" id="UP001499852">
    <property type="component" value="Unassembled WGS sequence"/>
</dbReference>
<dbReference type="RefSeq" id="WP_345736959.1">
    <property type="nucleotide sequence ID" value="NZ_BAABIA010000005.1"/>
</dbReference>
<evidence type="ECO:0000313" key="2">
    <source>
        <dbReference type="Proteomes" id="UP001499852"/>
    </source>
</evidence>
<gene>
    <name evidence="1" type="ORF">GCM10023213_27630</name>
</gene>
<evidence type="ECO:0000313" key="1">
    <source>
        <dbReference type="EMBL" id="GAA5142169.1"/>
    </source>
</evidence>
<keyword evidence="2" id="KW-1185">Reference proteome</keyword>
<protein>
    <submittedName>
        <fullName evidence="1">Uncharacterized protein</fullName>
    </submittedName>
</protein>
<comment type="caution">
    <text evidence="1">The sequence shown here is derived from an EMBL/GenBank/DDBJ whole genome shotgun (WGS) entry which is preliminary data.</text>
</comment>
<organism evidence="1 2">
    <name type="scientific">Prosthecobacter algae</name>
    <dbReference type="NCBI Taxonomy" id="1144682"/>
    <lineage>
        <taxon>Bacteria</taxon>
        <taxon>Pseudomonadati</taxon>
        <taxon>Verrucomicrobiota</taxon>
        <taxon>Verrucomicrobiia</taxon>
        <taxon>Verrucomicrobiales</taxon>
        <taxon>Verrucomicrobiaceae</taxon>
        <taxon>Prosthecobacter</taxon>
    </lineage>
</organism>
<proteinExistence type="predicted"/>
<dbReference type="EMBL" id="BAABIA010000005">
    <property type="protein sequence ID" value="GAA5142169.1"/>
    <property type="molecule type" value="Genomic_DNA"/>
</dbReference>
<sequence>MTYFLLDPEVPGEMGPGTLLDNGSHPPKVLHLHFILTNWLGDDLVQTYPCYMVTEDLGKRLLGAGFTGMRLTPLQNEISEDFGLFCPGIPAPVFLWLHIEGSPGENDLGLTDDARLVVSERALKIMQAGQLAHCEIQPF</sequence>